<dbReference type="SUPFAM" id="SSF48652">
    <property type="entry name" value="Tetraspanin"/>
    <property type="match status" value="2"/>
</dbReference>
<dbReference type="PANTHER" id="PTHR19282:SF120">
    <property type="entry name" value="TETRASPANIN-36"/>
    <property type="match status" value="1"/>
</dbReference>
<dbReference type="InterPro" id="IPR018499">
    <property type="entry name" value="Tetraspanin/Peripherin"/>
</dbReference>
<comment type="caution">
    <text evidence="6">The sequence shown here is derived from an EMBL/GenBank/DDBJ whole genome shotgun (WGS) entry which is preliminary data.</text>
</comment>
<dbReference type="EMBL" id="JABFDY010000017">
    <property type="protein sequence ID" value="KAF7695281.1"/>
    <property type="molecule type" value="Genomic_DNA"/>
</dbReference>
<accession>A0A8T0AQF6</accession>
<evidence type="ECO:0000256" key="3">
    <source>
        <dbReference type="ARBA" id="ARBA00022989"/>
    </source>
</evidence>
<feature type="transmembrane region" description="Helical" evidence="5">
    <location>
        <begin position="279"/>
        <end position="303"/>
    </location>
</feature>
<sequence>MAFGVKVSKKILFLISLLFWLAGATFTYVGSYFITSYKNFEDFRVDDYGLVPAIIILAVAGVMFLISIIGCCATLKESKIGLGFFLLIILLIFAAEVTALVFGYVYKPSISEGLYDSEYDFFDMYDGYNSQSKAVDYLQTQLQCCGLTDYTDWKNFRWYYDHKTVPESCCRANEPCSGKLEQPHLLNTGGCVDKLQQLLQGVLNFALLVILGFAIIKLSGVVFTYVGSYFITSYKNFDDFRVDDYGLVPAIIILAVAGVIFSISIIGCCATLKESKIGLGFFLLIILLIFAAEVTALVFGYVYKPSISEGLYDSEYDFFDMYDGYNSQSKAVDYLQTQLQCCGLTDYTDWKNFRWYYDHKTVPESCCRANEPCSGKLEQPHLLNTGGCVDKLQKLLQGVLNFALLVILGFAIIKFLGILSISFIICRKPGNDYQTLYA</sequence>
<gene>
    <name evidence="6" type="ORF">HF521_007004</name>
</gene>
<feature type="transmembrane region" description="Helical" evidence="5">
    <location>
        <begin position="12"/>
        <end position="34"/>
    </location>
</feature>
<dbReference type="PANTHER" id="PTHR19282">
    <property type="entry name" value="TETRASPANIN"/>
    <property type="match status" value="1"/>
</dbReference>
<evidence type="ECO:0000256" key="5">
    <source>
        <dbReference type="SAM" id="Phobius"/>
    </source>
</evidence>
<name>A0A8T0AQF6_SILME</name>
<dbReference type="InterPro" id="IPR008952">
    <property type="entry name" value="Tetraspanin_EC2_sf"/>
</dbReference>
<dbReference type="PRINTS" id="PR00259">
    <property type="entry name" value="TMFOUR"/>
</dbReference>
<feature type="transmembrane region" description="Helical" evidence="5">
    <location>
        <begin position="54"/>
        <end position="75"/>
    </location>
</feature>
<dbReference type="AlphaFoldDB" id="A0A8T0AQF6"/>
<keyword evidence="2 5" id="KW-0812">Transmembrane</keyword>
<dbReference type="GO" id="GO:0005886">
    <property type="term" value="C:plasma membrane"/>
    <property type="evidence" value="ECO:0007669"/>
    <property type="project" value="TreeGrafter"/>
</dbReference>
<evidence type="ECO:0008006" key="8">
    <source>
        <dbReference type="Google" id="ProtNLM"/>
    </source>
</evidence>
<evidence type="ECO:0000313" key="6">
    <source>
        <dbReference type="EMBL" id="KAF7695281.1"/>
    </source>
</evidence>
<feature type="transmembrane region" description="Helical" evidence="5">
    <location>
        <begin position="82"/>
        <end position="106"/>
    </location>
</feature>
<dbReference type="Proteomes" id="UP000606274">
    <property type="component" value="Unassembled WGS sequence"/>
</dbReference>
<comment type="subcellular location">
    <subcellularLocation>
        <location evidence="1">Membrane</location>
        <topology evidence="1">Multi-pass membrane protein</topology>
    </subcellularLocation>
</comment>
<feature type="transmembrane region" description="Helical" evidence="5">
    <location>
        <begin position="205"/>
        <end position="226"/>
    </location>
</feature>
<reference evidence="6" key="1">
    <citation type="submission" date="2020-08" db="EMBL/GenBank/DDBJ databases">
        <title>Chromosome-level assembly of Southern catfish (Silurus meridionalis) provides insights into visual adaptation to the nocturnal and benthic lifestyles.</title>
        <authorList>
            <person name="Zhang Y."/>
            <person name="Wang D."/>
            <person name="Peng Z."/>
        </authorList>
    </citation>
    <scope>NUCLEOTIDE SEQUENCE</scope>
    <source>
        <strain evidence="6">SWU-2019-XX</strain>
        <tissue evidence="6">Muscle</tissue>
    </source>
</reference>
<evidence type="ECO:0000256" key="1">
    <source>
        <dbReference type="ARBA" id="ARBA00004141"/>
    </source>
</evidence>
<evidence type="ECO:0000256" key="2">
    <source>
        <dbReference type="ARBA" id="ARBA00022692"/>
    </source>
</evidence>
<feature type="transmembrane region" description="Helical" evidence="5">
    <location>
        <begin position="247"/>
        <end position="273"/>
    </location>
</feature>
<evidence type="ECO:0000313" key="7">
    <source>
        <dbReference type="Proteomes" id="UP000606274"/>
    </source>
</evidence>
<dbReference type="Gene3D" id="1.10.1450.10">
    <property type="entry name" value="Tetraspanin"/>
    <property type="match status" value="2"/>
</dbReference>
<organism evidence="6 7">
    <name type="scientific">Silurus meridionalis</name>
    <name type="common">Southern catfish</name>
    <name type="synonym">Silurus soldatovi meridionalis</name>
    <dbReference type="NCBI Taxonomy" id="175797"/>
    <lineage>
        <taxon>Eukaryota</taxon>
        <taxon>Metazoa</taxon>
        <taxon>Chordata</taxon>
        <taxon>Craniata</taxon>
        <taxon>Vertebrata</taxon>
        <taxon>Euteleostomi</taxon>
        <taxon>Actinopterygii</taxon>
        <taxon>Neopterygii</taxon>
        <taxon>Teleostei</taxon>
        <taxon>Ostariophysi</taxon>
        <taxon>Siluriformes</taxon>
        <taxon>Siluridae</taxon>
        <taxon>Silurus</taxon>
    </lineage>
</organism>
<protein>
    <recommendedName>
        <fullName evidence="8">Tetraspanin</fullName>
    </recommendedName>
</protein>
<feature type="transmembrane region" description="Helical" evidence="5">
    <location>
        <begin position="399"/>
        <end position="425"/>
    </location>
</feature>
<dbReference type="Pfam" id="PF00335">
    <property type="entry name" value="Tetraspanin"/>
    <property type="match status" value="1"/>
</dbReference>
<keyword evidence="3 5" id="KW-1133">Transmembrane helix</keyword>
<evidence type="ECO:0000256" key="4">
    <source>
        <dbReference type="ARBA" id="ARBA00023136"/>
    </source>
</evidence>
<keyword evidence="7" id="KW-1185">Reference proteome</keyword>
<proteinExistence type="predicted"/>
<keyword evidence="4 5" id="KW-0472">Membrane</keyword>